<feature type="transmembrane region" description="Helical" evidence="1">
    <location>
        <begin position="253"/>
        <end position="273"/>
    </location>
</feature>
<dbReference type="Proteomes" id="UP000092741">
    <property type="component" value="Chromosome 1"/>
</dbReference>
<feature type="transmembrane region" description="Helical" evidence="1">
    <location>
        <begin position="211"/>
        <end position="241"/>
    </location>
</feature>
<dbReference type="KEGG" id="vna:PN96_12140"/>
<feature type="transmembrane region" description="Helical" evidence="1">
    <location>
        <begin position="127"/>
        <end position="146"/>
    </location>
</feature>
<feature type="transmembrane region" description="Helical" evidence="1">
    <location>
        <begin position="87"/>
        <end position="106"/>
    </location>
</feature>
<keyword evidence="1" id="KW-0812">Transmembrane</keyword>
<keyword evidence="3" id="KW-1185">Reference proteome</keyword>
<feature type="transmembrane region" description="Helical" evidence="1">
    <location>
        <begin position="285"/>
        <end position="305"/>
    </location>
</feature>
<dbReference type="RefSeq" id="WP_020335778.1">
    <property type="nucleotide sequence ID" value="NZ_BCUC01000004.1"/>
</dbReference>
<evidence type="ECO:0008006" key="4">
    <source>
        <dbReference type="Google" id="ProtNLM"/>
    </source>
</evidence>
<sequence>MLKIVILLCVISISFSIYVIDSYKYNFLIILPLSFLTVTLIYNRVYYRLRNSVVFKLVVFQAIIRYSLIPIFIIHDQYLKVGFESRYTNIAIIVSVLEIVSIFLIFEIFSKKQESVIRRVNRTIQPVENYTIVSFLLLVIFCYLYYTGSFEVVNFIWNLGDYVSKYVTGEDEINSNKFGAVLLTPFKIILSLLAISIIYNSSKVINKSYYYLLVVFFSSLFIVGTSRFSVVLFSLPLVVLISQMVEPKDIRKILIFTLFIFVFMIVITTLAKFSKYGNTLTLNSIVTASTLNAYFSGVGNVSLGFEAYDELTIDDSILYLVNDTFQNIPILSKLTYDNYKGTIKFNEFIYQHRDYADQIIPLSISGLFHFGYIGLFFYSSFFVTIALYFERCALKINYIGYKYIYISLASTFSLVFMLNIGSFYAYISRTILFVFVPILIIKLLARFLFKAFK</sequence>
<accession>A0AAN1CUV9</accession>
<reference evidence="2 3" key="1">
    <citation type="submission" date="2016-07" db="EMBL/GenBank/DDBJ databases">
        <title>Developing Vibrio natriegens as a novel, fast-growing host for biotechnology.</title>
        <authorList>
            <person name="Weinstock M.T."/>
            <person name="Hesek E.D."/>
            <person name="Wilson C.M."/>
            <person name="Gibson D.G."/>
        </authorList>
    </citation>
    <scope>NUCLEOTIDE SEQUENCE [LARGE SCALE GENOMIC DNA]</scope>
    <source>
        <strain evidence="2 3">ATCC 14048</strain>
    </source>
</reference>
<keyword evidence="1" id="KW-1133">Transmembrane helix</keyword>
<keyword evidence="1" id="KW-0472">Membrane</keyword>
<feature type="transmembrane region" description="Helical" evidence="1">
    <location>
        <begin position="370"/>
        <end position="389"/>
    </location>
</feature>
<feature type="transmembrane region" description="Helical" evidence="1">
    <location>
        <begin position="401"/>
        <end position="425"/>
    </location>
</feature>
<feature type="transmembrane region" description="Helical" evidence="1">
    <location>
        <begin position="26"/>
        <end position="46"/>
    </location>
</feature>
<feature type="transmembrane region" description="Helical" evidence="1">
    <location>
        <begin position="53"/>
        <end position="75"/>
    </location>
</feature>
<feature type="transmembrane region" description="Helical" evidence="1">
    <location>
        <begin position="178"/>
        <end position="199"/>
    </location>
</feature>
<evidence type="ECO:0000313" key="2">
    <source>
        <dbReference type="EMBL" id="ANQ11453.1"/>
    </source>
</evidence>
<gene>
    <name evidence="2" type="ORF">BA890_01190</name>
</gene>
<name>A0AAN1CUV9_VIBNA</name>
<feature type="transmembrane region" description="Helical" evidence="1">
    <location>
        <begin position="431"/>
        <end position="449"/>
    </location>
</feature>
<dbReference type="AlphaFoldDB" id="A0AAN1CUV9"/>
<dbReference type="EMBL" id="CP016345">
    <property type="protein sequence ID" value="ANQ11453.1"/>
    <property type="molecule type" value="Genomic_DNA"/>
</dbReference>
<evidence type="ECO:0000313" key="3">
    <source>
        <dbReference type="Proteomes" id="UP000092741"/>
    </source>
</evidence>
<evidence type="ECO:0000256" key="1">
    <source>
        <dbReference type="SAM" id="Phobius"/>
    </source>
</evidence>
<protein>
    <recommendedName>
        <fullName evidence="4">Oligosaccharide repeat unit polymerase</fullName>
    </recommendedName>
</protein>
<proteinExistence type="predicted"/>
<organism evidence="2 3">
    <name type="scientific">Vibrio natriegens NBRC 15636 = ATCC 14048 = DSM 759</name>
    <dbReference type="NCBI Taxonomy" id="1219067"/>
    <lineage>
        <taxon>Bacteria</taxon>
        <taxon>Pseudomonadati</taxon>
        <taxon>Pseudomonadota</taxon>
        <taxon>Gammaproteobacteria</taxon>
        <taxon>Vibrionales</taxon>
        <taxon>Vibrionaceae</taxon>
        <taxon>Vibrio</taxon>
    </lineage>
</organism>